<keyword evidence="2" id="KW-1185">Reference proteome</keyword>
<protein>
    <submittedName>
        <fullName evidence="1">2'-5' RNA ligase</fullName>
    </submittedName>
</protein>
<dbReference type="PANTHER" id="PTHR36039">
    <property type="match status" value="1"/>
</dbReference>
<accession>A0A8J3YWT1</accession>
<name>A0A8J3YWT1_9ACTN</name>
<dbReference type="AlphaFoldDB" id="A0A8J3YWT1"/>
<sequence>MVAALELYLDHIAERRVRVLWEALEREGVQSMRDLLGGRHRPHLSLAVADELDAAAVKEALDGYDPAPPLRVQFLFTGWFVGRVLWLGAAPSVALLAHQAEVWRRLSVAGIPLSEKYTPGAWVPHCTVSMRVARPLVTEATRRCLEVLPITATVRAAAVADHARDRYDRL</sequence>
<dbReference type="SUPFAM" id="SSF55144">
    <property type="entry name" value="LigT-like"/>
    <property type="match status" value="1"/>
</dbReference>
<dbReference type="PANTHER" id="PTHR36039:SF2">
    <property type="entry name" value="RNA LIGASE_CYCLIC NUCLEOTIDE PHOSPHODIESTERASE FAMILY PROTEIN"/>
    <property type="match status" value="1"/>
</dbReference>
<organism evidence="1 2">
    <name type="scientific">Virgisporangium aliadipatigenens</name>
    <dbReference type="NCBI Taxonomy" id="741659"/>
    <lineage>
        <taxon>Bacteria</taxon>
        <taxon>Bacillati</taxon>
        <taxon>Actinomycetota</taxon>
        <taxon>Actinomycetes</taxon>
        <taxon>Micromonosporales</taxon>
        <taxon>Micromonosporaceae</taxon>
        <taxon>Virgisporangium</taxon>
    </lineage>
</organism>
<dbReference type="Gene3D" id="3.90.1140.10">
    <property type="entry name" value="Cyclic phosphodiesterase"/>
    <property type="match status" value="1"/>
</dbReference>
<gene>
    <name evidence="1" type="ORF">Val02_79990</name>
</gene>
<comment type="caution">
    <text evidence="1">The sequence shown here is derived from an EMBL/GenBank/DDBJ whole genome shotgun (WGS) entry which is preliminary data.</text>
</comment>
<reference evidence="1" key="1">
    <citation type="submission" date="2021-01" db="EMBL/GenBank/DDBJ databases">
        <title>Whole genome shotgun sequence of Virgisporangium aliadipatigenens NBRC 105644.</title>
        <authorList>
            <person name="Komaki H."/>
            <person name="Tamura T."/>
        </authorList>
    </citation>
    <scope>NUCLEOTIDE SEQUENCE</scope>
    <source>
        <strain evidence="1">NBRC 105644</strain>
    </source>
</reference>
<dbReference type="GO" id="GO:0016874">
    <property type="term" value="F:ligase activity"/>
    <property type="evidence" value="ECO:0007669"/>
    <property type="project" value="UniProtKB-KW"/>
</dbReference>
<dbReference type="Pfam" id="PF13563">
    <property type="entry name" value="2_5_RNA_ligase2"/>
    <property type="match status" value="1"/>
</dbReference>
<evidence type="ECO:0000313" key="1">
    <source>
        <dbReference type="EMBL" id="GIJ51113.1"/>
    </source>
</evidence>
<dbReference type="EMBL" id="BOPF01000044">
    <property type="protein sequence ID" value="GIJ51113.1"/>
    <property type="molecule type" value="Genomic_DNA"/>
</dbReference>
<keyword evidence="1" id="KW-0436">Ligase</keyword>
<evidence type="ECO:0000313" key="2">
    <source>
        <dbReference type="Proteomes" id="UP000619260"/>
    </source>
</evidence>
<dbReference type="Proteomes" id="UP000619260">
    <property type="component" value="Unassembled WGS sequence"/>
</dbReference>
<dbReference type="InterPro" id="IPR009097">
    <property type="entry name" value="Cyclic_Pdiesterase"/>
</dbReference>
<proteinExistence type="predicted"/>
<dbReference type="RefSeq" id="WP_203904524.1">
    <property type="nucleotide sequence ID" value="NZ_BOPF01000044.1"/>
</dbReference>